<dbReference type="CDD" id="cd02440">
    <property type="entry name" value="AdoMet_MTases"/>
    <property type="match status" value="1"/>
</dbReference>
<evidence type="ECO:0000256" key="2">
    <source>
        <dbReference type="ARBA" id="ARBA00022679"/>
    </source>
</evidence>
<keyword evidence="3" id="KW-0949">S-adenosyl-L-methionine</keyword>
<feature type="domain" description="Methyltransferase small" evidence="4">
    <location>
        <begin position="170"/>
        <end position="312"/>
    </location>
</feature>
<proteinExistence type="predicted"/>
<dbReference type="Proteomes" id="UP000316213">
    <property type="component" value="Unassembled WGS sequence"/>
</dbReference>
<keyword evidence="1 5" id="KW-0489">Methyltransferase</keyword>
<name>A0A5C6A6R2_9BACT</name>
<dbReference type="Gene3D" id="3.40.50.150">
    <property type="entry name" value="Vaccinia Virus protein VP39"/>
    <property type="match status" value="2"/>
</dbReference>
<dbReference type="InterPro" id="IPR046977">
    <property type="entry name" value="RsmC/RlmG"/>
</dbReference>
<comment type="caution">
    <text evidence="5">The sequence shown here is derived from an EMBL/GenBank/DDBJ whole genome shotgun (WGS) entry which is preliminary data.</text>
</comment>
<dbReference type="EC" id="2.1.1.172" evidence="5"/>
<evidence type="ECO:0000256" key="3">
    <source>
        <dbReference type="ARBA" id="ARBA00022691"/>
    </source>
</evidence>
<evidence type="ECO:0000313" key="6">
    <source>
        <dbReference type="Proteomes" id="UP000316213"/>
    </source>
</evidence>
<keyword evidence="2 5" id="KW-0808">Transferase</keyword>
<dbReference type="Pfam" id="PF05175">
    <property type="entry name" value="MTS"/>
    <property type="match status" value="1"/>
</dbReference>
<evidence type="ECO:0000313" key="5">
    <source>
        <dbReference type="EMBL" id="TWT95057.1"/>
    </source>
</evidence>
<dbReference type="AlphaFoldDB" id="A0A5C6A6R2"/>
<keyword evidence="6" id="KW-1185">Reference proteome</keyword>
<sequence length="337" mass="37037">MDALQKLAVRALSDVLVMSPGRGQAAWLAETIWPEANVTSWFIDSHRAAQAELAAGQAGHHPLIVCEMDLPEQAIDLAVLPVLKTGEAEMNRDLMQQAVARLRIGGTLITAVNSAADHWLQAQMQGLFAKVKCTRTEDGCVYEGVKKVELKKVRSFEAAIEFRVDDRVLTTYSRPSVFSHRSIDTAARIMIREVPITDGQNVLELGCGNGAVALAAAARSSSGNVYAVDCNARSVDCVRRAADRHQLTHVTAILNHDGQLDGVVMPCDIALLNPPYYGEFSIAKHFVNTAIRYVRTGGEIWIITKQADNYHDQDWKGAFFVSSVNVQGYDLICYRKL</sequence>
<evidence type="ECO:0000256" key="1">
    <source>
        <dbReference type="ARBA" id="ARBA00022603"/>
    </source>
</evidence>
<dbReference type="GO" id="GO:0052914">
    <property type="term" value="F:16S rRNA (guanine(1207)-N(2))-methyltransferase activity"/>
    <property type="evidence" value="ECO:0007669"/>
    <property type="project" value="UniProtKB-EC"/>
</dbReference>
<dbReference type="InterPro" id="IPR007848">
    <property type="entry name" value="Small_mtfrase_dom"/>
</dbReference>
<dbReference type="SUPFAM" id="SSF53335">
    <property type="entry name" value="S-adenosyl-L-methionine-dependent methyltransferases"/>
    <property type="match status" value="1"/>
</dbReference>
<dbReference type="PANTHER" id="PTHR47816">
    <property type="entry name" value="RIBOSOMAL RNA SMALL SUBUNIT METHYLTRANSFERASE C"/>
    <property type="match status" value="1"/>
</dbReference>
<gene>
    <name evidence="5" type="primary">rsmC</name>
    <name evidence="5" type="ORF">Pla100_36380</name>
</gene>
<organism evidence="5 6">
    <name type="scientific">Neorhodopirellula pilleata</name>
    <dbReference type="NCBI Taxonomy" id="2714738"/>
    <lineage>
        <taxon>Bacteria</taxon>
        <taxon>Pseudomonadati</taxon>
        <taxon>Planctomycetota</taxon>
        <taxon>Planctomycetia</taxon>
        <taxon>Pirellulales</taxon>
        <taxon>Pirellulaceae</taxon>
        <taxon>Neorhodopirellula</taxon>
    </lineage>
</organism>
<dbReference type="PANTHER" id="PTHR47816:SF4">
    <property type="entry name" value="RIBOSOMAL RNA SMALL SUBUNIT METHYLTRANSFERASE C"/>
    <property type="match status" value="1"/>
</dbReference>
<accession>A0A5C6A6R2</accession>
<dbReference type="EMBL" id="SJPM01000007">
    <property type="protein sequence ID" value="TWT95057.1"/>
    <property type="molecule type" value="Genomic_DNA"/>
</dbReference>
<evidence type="ECO:0000259" key="4">
    <source>
        <dbReference type="Pfam" id="PF05175"/>
    </source>
</evidence>
<dbReference type="InterPro" id="IPR029063">
    <property type="entry name" value="SAM-dependent_MTases_sf"/>
</dbReference>
<protein>
    <submittedName>
        <fullName evidence="5">Ribosomal RNA small subunit methyltransferase C</fullName>
        <ecNumber evidence="5">2.1.1.172</ecNumber>
    </submittedName>
</protein>
<reference evidence="5 6" key="1">
    <citation type="submission" date="2019-02" db="EMBL/GenBank/DDBJ databases">
        <title>Deep-cultivation of Planctomycetes and their phenomic and genomic characterization uncovers novel biology.</title>
        <authorList>
            <person name="Wiegand S."/>
            <person name="Jogler M."/>
            <person name="Boedeker C."/>
            <person name="Pinto D."/>
            <person name="Vollmers J."/>
            <person name="Rivas-Marin E."/>
            <person name="Kohn T."/>
            <person name="Peeters S.H."/>
            <person name="Heuer A."/>
            <person name="Rast P."/>
            <person name="Oberbeckmann S."/>
            <person name="Bunk B."/>
            <person name="Jeske O."/>
            <person name="Meyerdierks A."/>
            <person name="Storesund J.E."/>
            <person name="Kallscheuer N."/>
            <person name="Luecker S."/>
            <person name="Lage O.M."/>
            <person name="Pohl T."/>
            <person name="Merkel B.J."/>
            <person name="Hornburger P."/>
            <person name="Mueller R.-W."/>
            <person name="Bruemmer F."/>
            <person name="Labrenz M."/>
            <person name="Spormann A.M."/>
            <person name="Op Den Camp H."/>
            <person name="Overmann J."/>
            <person name="Amann R."/>
            <person name="Jetten M.S.M."/>
            <person name="Mascher T."/>
            <person name="Medema M.H."/>
            <person name="Devos D.P."/>
            <person name="Kaster A.-K."/>
            <person name="Ovreas L."/>
            <person name="Rohde M."/>
            <person name="Galperin M.Y."/>
            <person name="Jogler C."/>
        </authorList>
    </citation>
    <scope>NUCLEOTIDE SEQUENCE [LARGE SCALE GENOMIC DNA]</scope>
    <source>
        <strain evidence="5 6">Pla100</strain>
    </source>
</reference>